<protein>
    <recommendedName>
        <fullName evidence="4">Lipoprotein</fullName>
    </recommendedName>
</protein>
<dbReference type="OrthoDB" id="9800666at2"/>
<keyword evidence="3" id="KW-1185">Reference proteome</keyword>
<dbReference type="GO" id="GO:0043448">
    <property type="term" value="P:alkane catabolic process"/>
    <property type="evidence" value="ECO:0007669"/>
    <property type="project" value="TreeGrafter"/>
</dbReference>
<organism evidence="2 3">
    <name type="scientific">Grimontia marina</name>
    <dbReference type="NCBI Taxonomy" id="646534"/>
    <lineage>
        <taxon>Bacteria</taxon>
        <taxon>Pseudomonadati</taxon>
        <taxon>Pseudomonadota</taxon>
        <taxon>Gammaproteobacteria</taxon>
        <taxon>Vibrionales</taxon>
        <taxon>Vibrionaceae</taxon>
        <taxon>Grimontia</taxon>
    </lineage>
</organism>
<dbReference type="PANTHER" id="PTHR39335:SF1">
    <property type="entry name" value="BLL4220 PROTEIN"/>
    <property type="match status" value="1"/>
</dbReference>
<evidence type="ECO:0000313" key="3">
    <source>
        <dbReference type="Proteomes" id="UP000073601"/>
    </source>
</evidence>
<accession>A0A128FJE5</accession>
<dbReference type="Pfam" id="PF03640">
    <property type="entry name" value="Lipoprotein_15"/>
    <property type="match status" value="4"/>
</dbReference>
<name>A0A128FJE5_9GAMM</name>
<feature type="signal peptide" evidence="1">
    <location>
        <begin position="1"/>
        <end position="19"/>
    </location>
</feature>
<dbReference type="Proteomes" id="UP000073601">
    <property type="component" value="Unassembled WGS sequence"/>
</dbReference>
<evidence type="ECO:0008006" key="4">
    <source>
        <dbReference type="Google" id="ProtNLM"/>
    </source>
</evidence>
<proteinExistence type="predicted"/>
<sequence>MYKPMLVGVMLAFPTLAIAADNTVNTAVGEVFVDPNGRTLYTFSKDTTGKSVCNGGCAAKWPPLSVNPATNTLYGSQPGFSIINRDDGSEQWAYRGAPLYRWFKDMKAGDIKGAGIGGVWPLTRADDVTVRLYNDDKRRYLVDSDNFTLYTFDKDEKGISNCYGDCATYWPPALVDTQNASSVTLSGGFGVTKRKDGNVQWTYQGMPLYRWIKDTAPGQTTGNGVKDIWHIVPL</sequence>
<dbReference type="EMBL" id="FIZY01000095">
    <property type="protein sequence ID" value="CZF86919.1"/>
    <property type="molecule type" value="Genomic_DNA"/>
</dbReference>
<dbReference type="PANTHER" id="PTHR39335">
    <property type="entry name" value="BLL4220 PROTEIN"/>
    <property type="match status" value="1"/>
</dbReference>
<feature type="chain" id="PRO_5007282554" description="Lipoprotein" evidence="1">
    <location>
        <begin position="20"/>
        <end position="234"/>
    </location>
</feature>
<evidence type="ECO:0000313" key="2">
    <source>
        <dbReference type="EMBL" id="CZF86919.1"/>
    </source>
</evidence>
<evidence type="ECO:0000256" key="1">
    <source>
        <dbReference type="SAM" id="SignalP"/>
    </source>
</evidence>
<dbReference type="AlphaFoldDB" id="A0A128FJE5"/>
<dbReference type="InterPro" id="IPR005297">
    <property type="entry name" value="Lipoprotein_repeat"/>
</dbReference>
<reference evidence="3" key="1">
    <citation type="submission" date="2016-02" db="EMBL/GenBank/DDBJ databases">
        <authorList>
            <person name="Rodrigo-Torres Lidia"/>
            <person name="Arahal R.David."/>
        </authorList>
    </citation>
    <scope>NUCLEOTIDE SEQUENCE [LARGE SCALE GENOMIC DNA]</scope>
    <source>
        <strain evidence="3">CECT 8713</strain>
    </source>
</reference>
<gene>
    <name evidence="2" type="ORF">GMA8713_04960</name>
</gene>
<dbReference type="RefSeq" id="WP_062715175.1">
    <property type="nucleotide sequence ID" value="NZ_CAWRCI010000095.1"/>
</dbReference>
<keyword evidence="1" id="KW-0732">Signal</keyword>